<evidence type="ECO:0000313" key="10">
    <source>
        <dbReference type="EMBL" id="QAT16415.1"/>
    </source>
</evidence>
<evidence type="ECO:0000256" key="3">
    <source>
        <dbReference type="ARBA" id="ARBA00004845"/>
    </source>
</evidence>
<evidence type="ECO:0000256" key="7">
    <source>
        <dbReference type="ARBA" id="ARBA00049112"/>
    </source>
</evidence>
<dbReference type="GO" id="GO:0008676">
    <property type="term" value="F:3-deoxy-8-phosphooctulonate synthase activity"/>
    <property type="evidence" value="ECO:0007669"/>
    <property type="project" value="UniProtKB-UniRule"/>
</dbReference>
<evidence type="ECO:0000313" key="11">
    <source>
        <dbReference type="Proteomes" id="UP000287243"/>
    </source>
</evidence>
<proteinExistence type="inferred from homology"/>
<comment type="catalytic activity">
    <reaction evidence="7 8">
        <text>D-arabinose 5-phosphate + phosphoenolpyruvate + H2O = 3-deoxy-alpha-D-manno-2-octulosonate-8-phosphate + phosphate</text>
        <dbReference type="Rhea" id="RHEA:14053"/>
        <dbReference type="ChEBI" id="CHEBI:15377"/>
        <dbReference type="ChEBI" id="CHEBI:43474"/>
        <dbReference type="ChEBI" id="CHEBI:57693"/>
        <dbReference type="ChEBI" id="CHEBI:58702"/>
        <dbReference type="ChEBI" id="CHEBI:85985"/>
        <dbReference type="EC" id="2.5.1.55"/>
    </reaction>
</comment>
<dbReference type="Pfam" id="PF00793">
    <property type="entry name" value="DAHP_synth_1"/>
    <property type="match status" value="1"/>
</dbReference>
<comment type="pathway">
    <text evidence="2">Bacterial outer membrane biogenesis; lipopolysaccharide biosynthesis.</text>
</comment>
<dbReference type="NCBIfam" id="NF003543">
    <property type="entry name" value="PRK05198.1"/>
    <property type="match status" value="1"/>
</dbReference>
<dbReference type="EC" id="2.5.1.55" evidence="8"/>
<sequence length="280" mass="30260">MKTRKVSIGAVEIGGGLPLVLLAGPCVIESEKAVMTEAERLKAVCRQAGIPLVFKSSYDKANRTSLSSFRGPGIRQGLKVLQRVKKTFGIPVLSDVHSADEAKAAGEVLDCLQIPAFLCRQTDILVAAARTKKAINIKKGQFLAPWNMDEVIKKIVSSGNRKILLTERGVSFGYNNLVVDFRSLAIMRQLGYPVIFDATHSVQLPGGRGTSSGGEKKYVAALSRAAVAFGCDGLFLEVHQRPEKALCDGPNMLSLSELPRLLETVREIGRLADGARKTNE</sequence>
<evidence type="ECO:0000256" key="6">
    <source>
        <dbReference type="ARBA" id="ARBA00022679"/>
    </source>
</evidence>
<dbReference type="InterPro" id="IPR006269">
    <property type="entry name" value="KDO8P_synthase"/>
</dbReference>
<dbReference type="Proteomes" id="UP000287243">
    <property type="component" value="Chromosome"/>
</dbReference>
<dbReference type="NCBIfam" id="TIGR01362">
    <property type="entry name" value="KDO8P_synth"/>
    <property type="match status" value="1"/>
</dbReference>
<dbReference type="InterPro" id="IPR006218">
    <property type="entry name" value="DAHP1/KDSA"/>
</dbReference>
<evidence type="ECO:0000259" key="9">
    <source>
        <dbReference type="Pfam" id="PF00793"/>
    </source>
</evidence>
<dbReference type="RefSeq" id="WP_128699052.1">
    <property type="nucleotide sequence ID" value="NZ_CP019384.1"/>
</dbReference>
<dbReference type="UniPathway" id="UPA00030"/>
<dbReference type="PANTHER" id="PTHR21057">
    <property type="entry name" value="PHOSPHO-2-DEHYDRO-3-DEOXYHEPTONATE ALDOLASE"/>
    <property type="match status" value="1"/>
</dbReference>
<keyword evidence="6 8" id="KW-0808">Transferase</keyword>
<accession>A0A410P2J5</accession>
<evidence type="ECO:0000256" key="4">
    <source>
        <dbReference type="ARBA" id="ARBA00010499"/>
    </source>
</evidence>
<organism evidence="10 11">
    <name type="scientific">Velamenicoccus archaeovorus</name>
    <dbReference type="NCBI Taxonomy" id="1930593"/>
    <lineage>
        <taxon>Bacteria</taxon>
        <taxon>Pseudomonadati</taxon>
        <taxon>Candidatus Omnitrophota</taxon>
        <taxon>Candidatus Velamenicoccus</taxon>
    </lineage>
</organism>
<gene>
    <name evidence="8" type="primary">kdsA</name>
    <name evidence="10" type="ORF">BU251_01055</name>
</gene>
<reference evidence="10 11" key="1">
    <citation type="submission" date="2017-01" db="EMBL/GenBank/DDBJ databases">
        <title>First insights into the biology of 'candidatus Vampirococcus archaeovorus'.</title>
        <authorList>
            <person name="Kizina J."/>
            <person name="Jordan S."/>
            <person name="Stueber K."/>
            <person name="Reinhardt R."/>
            <person name="Harder J."/>
        </authorList>
    </citation>
    <scope>NUCLEOTIDE SEQUENCE [LARGE SCALE GENOMIC DNA]</scope>
    <source>
        <strain evidence="10 11">LiM</strain>
    </source>
</reference>
<dbReference type="AlphaFoldDB" id="A0A410P2J5"/>
<keyword evidence="11" id="KW-1185">Reference proteome</keyword>
<dbReference type="Gene3D" id="3.20.20.70">
    <property type="entry name" value="Aldolase class I"/>
    <property type="match status" value="1"/>
</dbReference>
<feature type="domain" description="DAHP synthetase I/KDSA" evidence="9">
    <location>
        <begin position="10"/>
        <end position="269"/>
    </location>
</feature>
<dbReference type="EMBL" id="CP019384">
    <property type="protein sequence ID" value="QAT16415.1"/>
    <property type="molecule type" value="Genomic_DNA"/>
</dbReference>
<keyword evidence="5 8" id="KW-0963">Cytoplasm</keyword>
<comment type="pathway">
    <text evidence="3 8">Carbohydrate biosynthesis; 3-deoxy-D-manno-octulosonate biosynthesis; 3-deoxy-D-manno-octulosonate from D-ribulose 5-phosphate: step 2/3.</text>
</comment>
<dbReference type="HAMAP" id="MF_00056">
    <property type="entry name" value="KDO8P_synth"/>
    <property type="match status" value="1"/>
</dbReference>
<dbReference type="GO" id="GO:0005737">
    <property type="term" value="C:cytoplasm"/>
    <property type="evidence" value="ECO:0007669"/>
    <property type="project" value="UniProtKB-SubCell"/>
</dbReference>
<evidence type="ECO:0000256" key="1">
    <source>
        <dbReference type="ARBA" id="ARBA00004496"/>
    </source>
</evidence>
<keyword evidence="8" id="KW-0448">Lipopolysaccharide biosynthesis</keyword>
<dbReference type="UniPathway" id="UPA00357">
    <property type="reaction ID" value="UER00474"/>
</dbReference>
<dbReference type="OrthoDB" id="9776934at2"/>
<comment type="similarity">
    <text evidence="4 8">Belongs to the KdsA family.</text>
</comment>
<evidence type="ECO:0000256" key="2">
    <source>
        <dbReference type="ARBA" id="ARBA00004756"/>
    </source>
</evidence>
<evidence type="ECO:0000256" key="5">
    <source>
        <dbReference type="ARBA" id="ARBA00022490"/>
    </source>
</evidence>
<comment type="subcellular location">
    <subcellularLocation>
        <location evidence="1 8">Cytoplasm</location>
    </subcellularLocation>
</comment>
<name>A0A410P2J5_VELA1</name>
<dbReference type="InterPro" id="IPR013785">
    <property type="entry name" value="Aldolase_TIM"/>
</dbReference>
<protein>
    <recommendedName>
        <fullName evidence="8">2-dehydro-3-deoxyphosphooctonate aldolase</fullName>
        <ecNumber evidence="8">2.5.1.55</ecNumber>
    </recommendedName>
    <alternativeName>
        <fullName evidence="8">3-deoxy-D-manno-octulosonic acid 8-phosphate synthase</fullName>
    </alternativeName>
    <alternativeName>
        <fullName evidence="8">KDO-8-phosphate synthase</fullName>
        <shortName evidence="8">KDO 8-P synthase</shortName>
        <shortName evidence="8">KDOPS</shortName>
    </alternativeName>
    <alternativeName>
        <fullName evidence="8">Phospho-2-dehydro-3-deoxyoctonate aldolase</fullName>
    </alternativeName>
</protein>
<dbReference type="GO" id="GO:0019294">
    <property type="term" value="P:keto-3-deoxy-D-manno-octulosonic acid biosynthetic process"/>
    <property type="evidence" value="ECO:0007669"/>
    <property type="project" value="UniProtKB-UniRule"/>
</dbReference>
<dbReference type="SUPFAM" id="SSF51569">
    <property type="entry name" value="Aldolase"/>
    <property type="match status" value="1"/>
</dbReference>
<evidence type="ECO:0000256" key="8">
    <source>
        <dbReference type="HAMAP-Rule" id="MF_00056"/>
    </source>
</evidence>
<dbReference type="KEGG" id="vai:BU251_01055"/>